<feature type="region of interest" description="Disordered" evidence="1">
    <location>
        <begin position="1"/>
        <end position="35"/>
    </location>
</feature>
<feature type="compositionally biased region" description="Polar residues" evidence="1">
    <location>
        <begin position="22"/>
        <end position="32"/>
    </location>
</feature>
<proteinExistence type="predicted"/>
<keyword evidence="3" id="KW-1185">Reference proteome</keyword>
<sequence length="131" mass="14644">MGEKGERRGERSDEYGKHSEDSVQAGQSNNGESVKGVLQVYRRGKRGLRYRLGIQPKPLVVDDALDGDSLAIVIGKQRDSSPPKITFIEECKKSIWRLKGSYDILEVGFGYFLVKCDLAEDRDKVKPVDLG</sequence>
<name>A0ABU6VQH5_9FABA</name>
<protein>
    <submittedName>
        <fullName evidence="2">Uncharacterized protein</fullName>
    </submittedName>
</protein>
<evidence type="ECO:0000256" key="1">
    <source>
        <dbReference type="SAM" id="MobiDB-lite"/>
    </source>
</evidence>
<evidence type="ECO:0000313" key="2">
    <source>
        <dbReference type="EMBL" id="MED6175374.1"/>
    </source>
</evidence>
<organism evidence="2 3">
    <name type="scientific">Stylosanthes scabra</name>
    <dbReference type="NCBI Taxonomy" id="79078"/>
    <lineage>
        <taxon>Eukaryota</taxon>
        <taxon>Viridiplantae</taxon>
        <taxon>Streptophyta</taxon>
        <taxon>Embryophyta</taxon>
        <taxon>Tracheophyta</taxon>
        <taxon>Spermatophyta</taxon>
        <taxon>Magnoliopsida</taxon>
        <taxon>eudicotyledons</taxon>
        <taxon>Gunneridae</taxon>
        <taxon>Pentapetalae</taxon>
        <taxon>rosids</taxon>
        <taxon>fabids</taxon>
        <taxon>Fabales</taxon>
        <taxon>Fabaceae</taxon>
        <taxon>Papilionoideae</taxon>
        <taxon>50 kb inversion clade</taxon>
        <taxon>dalbergioids sensu lato</taxon>
        <taxon>Dalbergieae</taxon>
        <taxon>Pterocarpus clade</taxon>
        <taxon>Stylosanthes</taxon>
    </lineage>
</organism>
<feature type="compositionally biased region" description="Basic and acidic residues" evidence="1">
    <location>
        <begin position="1"/>
        <end position="21"/>
    </location>
</feature>
<dbReference type="EMBL" id="JASCZI010152090">
    <property type="protein sequence ID" value="MED6175374.1"/>
    <property type="molecule type" value="Genomic_DNA"/>
</dbReference>
<dbReference type="Proteomes" id="UP001341840">
    <property type="component" value="Unassembled WGS sequence"/>
</dbReference>
<evidence type="ECO:0000313" key="3">
    <source>
        <dbReference type="Proteomes" id="UP001341840"/>
    </source>
</evidence>
<accession>A0ABU6VQH5</accession>
<reference evidence="2 3" key="1">
    <citation type="journal article" date="2023" name="Plants (Basel)">
        <title>Bridging the Gap: Combining Genomics and Transcriptomics Approaches to Understand Stylosanthes scabra, an Orphan Legume from the Brazilian Caatinga.</title>
        <authorList>
            <person name="Ferreira-Neto J.R.C."/>
            <person name="da Silva M.D."/>
            <person name="Binneck E."/>
            <person name="de Melo N.F."/>
            <person name="da Silva R.H."/>
            <person name="de Melo A.L.T.M."/>
            <person name="Pandolfi V."/>
            <person name="Bustamante F.O."/>
            <person name="Brasileiro-Vidal A.C."/>
            <person name="Benko-Iseppon A.M."/>
        </authorList>
    </citation>
    <scope>NUCLEOTIDE SEQUENCE [LARGE SCALE GENOMIC DNA]</scope>
    <source>
        <tissue evidence="2">Leaves</tissue>
    </source>
</reference>
<comment type="caution">
    <text evidence="2">The sequence shown here is derived from an EMBL/GenBank/DDBJ whole genome shotgun (WGS) entry which is preliminary data.</text>
</comment>
<gene>
    <name evidence="2" type="ORF">PIB30_077767</name>
</gene>